<reference evidence="6" key="1">
    <citation type="journal article" date="2018" name="Genome Biol. Evol.">
        <title>Nephromyces encodes a urate metabolism pathway and predicted peroxisomes, demonstrating these are not ancient losses of apicomplexans.</title>
        <authorList>
            <person name="Paight C."/>
            <person name="Slamovits C.H."/>
            <person name="Saffo M.B."/>
            <person name="Lane C.E."/>
        </authorList>
    </citation>
    <scope>NUCLEOTIDE SEQUENCE</scope>
    <source>
        <strain evidence="6">Neph300</strain>
    </source>
</reference>
<dbReference type="InterPro" id="IPR057326">
    <property type="entry name" value="KR_dom"/>
</dbReference>
<dbReference type="Pfam" id="PF00106">
    <property type="entry name" value="adh_short"/>
    <property type="match status" value="1"/>
</dbReference>
<keyword evidence="3" id="KW-0560">Oxidoreductase</keyword>
<dbReference type="Gene3D" id="3.30.1050.10">
    <property type="entry name" value="SCP2 sterol-binding domain"/>
    <property type="match status" value="2"/>
</dbReference>
<dbReference type="SUPFAM" id="SSF51735">
    <property type="entry name" value="NAD(P)-binding Rossmann-fold domains"/>
    <property type="match status" value="1"/>
</dbReference>
<sequence>MTISFENQVAVVTGAGGGLGKTYAKMLASMGAKVVVNDYGGSLKGETGGVKNQINPADKVVNEIKANGGTAVANYDSVENGQTIIDTAIKNFGKLDILVNNAGILRDVSFGKMTEKDFNMVMEVHLKGTFNCCKAAWPHMVKQRYGRIVNTSSASGIFGNFGQVNYSSAKSALLGFSKSLAHEGAPKNIFVNCIAPIAGTRMTQTVMQQEMIDALKPEYVAPFVCYLSSKECEENGGVFEVGAGWAAKLRHQRSAGKFFPVNFTTNDVAKHWNEVTNFSNIEKNTYPDALNDSLILVLNEVLSKKGNQPTNNTMSYKIFKMFEAYMKSNPEETRKIVHKVGCVYEFQIKKNRVNPPAFFYTMDLKNGNGAITYDQSKTPDAIFTMTDDIFCDICTGKTNAQKSVQNGTVKVKGSISAMMKYNKDIFPPITDNMLAQELSKAVENYANGGSFTSSGPGNNDPMINMRKTLKETGLKSANMIEQIFDQMSTPMGQKKVEKVKFVYQLDLMKTKDSKPVSFTLDLKSSPVKGFMGSAEKFDAKFSMTDDDFMNIMTGKLNPQTAFIQGKMKIKGNMGAAMKFTPDLFLTQSKL</sequence>
<evidence type="ECO:0000256" key="1">
    <source>
        <dbReference type="ARBA" id="ARBA00004275"/>
    </source>
</evidence>
<keyword evidence="4" id="KW-0576">Peroxisome</keyword>
<feature type="domain" description="Ketoreductase" evidence="5">
    <location>
        <begin position="8"/>
        <end position="200"/>
    </location>
</feature>
<accession>A0A3S8V2Y5</accession>
<dbReference type="GO" id="GO:0016491">
    <property type="term" value="F:oxidoreductase activity"/>
    <property type="evidence" value="ECO:0007669"/>
    <property type="project" value="UniProtKB-KW"/>
</dbReference>
<dbReference type="PRINTS" id="PR00081">
    <property type="entry name" value="GDHRDH"/>
</dbReference>
<evidence type="ECO:0000256" key="3">
    <source>
        <dbReference type="ARBA" id="ARBA00023002"/>
    </source>
</evidence>
<dbReference type="CDD" id="cd05353">
    <property type="entry name" value="hydroxyacyl-CoA-like_DH_SDR_c-like"/>
    <property type="match status" value="1"/>
</dbReference>
<dbReference type="PRINTS" id="PR00080">
    <property type="entry name" value="SDRFAMILY"/>
</dbReference>
<dbReference type="GO" id="GO:0005777">
    <property type="term" value="C:peroxisome"/>
    <property type="evidence" value="ECO:0007669"/>
    <property type="project" value="UniProtKB-SubCell"/>
</dbReference>
<dbReference type="PANTHER" id="PTHR45024:SF2">
    <property type="entry name" value="SCP2 DOMAIN-CONTAINING PROTEIN"/>
    <property type="match status" value="1"/>
</dbReference>
<evidence type="ECO:0000259" key="5">
    <source>
        <dbReference type="SMART" id="SM00822"/>
    </source>
</evidence>
<dbReference type="AlphaFoldDB" id="A0A3S8V2Y5"/>
<dbReference type="Pfam" id="PF02036">
    <property type="entry name" value="SCP2"/>
    <property type="match status" value="2"/>
</dbReference>
<proteinExistence type="evidence at transcript level"/>
<comment type="similarity">
    <text evidence="2">Belongs to the short-chain dehydrogenases/reductases (SDR) family.</text>
</comment>
<dbReference type="InterPro" id="IPR036291">
    <property type="entry name" value="NAD(P)-bd_dom_sf"/>
</dbReference>
<dbReference type="Gene3D" id="3.40.50.720">
    <property type="entry name" value="NAD(P)-binding Rossmann-like Domain"/>
    <property type="match status" value="1"/>
</dbReference>
<dbReference type="SUPFAM" id="SSF55718">
    <property type="entry name" value="SCP-like"/>
    <property type="match status" value="2"/>
</dbReference>
<dbReference type="InterPro" id="IPR036527">
    <property type="entry name" value="SCP2_sterol-bd_dom_sf"/>
</dbReference>
<evidence type="ECO:0000256" key="2">
    <source>
        <dbReference type="ARBA" id="ARBA00006484"/>
    </source>
</evidence>
<organism evidence="6">
    <name type="scientific">Nephromyces sp. MMRI</name>
    <dbReference type="NCBI Taxonomy" id="2496275"/>
    <lineage>
        <taxon>Eukaryota</taxon>
        <taxon>Sar</taxon>
        <taxon>Alveolata</taxon>
        <taxon>Apicomplexa</taxon>
        <taxon>Aconoidasida</taxon>
        <taxon>Nephromycida</taxon>
        <taxon>Nephromyces</taxon>
    </lineage>
</organism>
<dbReference type="SMART" id="SM00822">
    <property type="entry name" value="PKS_KR"/>
    <property type="match status" value="1"/>
</dbReference>
<evidence type="ECO:0000313" key="6">
    <source>
        <dbReference type="EMBL" id="AZL94350.1"/>
    </source>
</evidence>
<dbReference type="PANTHER" id="PTHR45024">
    <property type="entry name" value="DEHYDROGENASES, SHORT CHAIN"/>
    <property type="match status" value="1"/>
</dbReference>
<comment type="subcellular location">
    <subcellularLocation>
        <location evidence="1">Peroxisome</location>
    </subcellularLocation>
</comment>
<dbReference type="InterPro" id="IPR002347">
    <property type="entry name" value="SDR_fam"/>
</dbReference>
<dbReference type="PROSITE" id="PS00061">
    <property type="entry name" value="ADH_SHORT"/>
    <property type="match status" value="1"/>
</dbReference>
<dbReference type="EMBL" id="MK266069">
    <property type="protein sequence ID" value="AZL94350.1"/>
    <property type="molecule type" value="mRNA"/>
</dbReference>
<dbReference type="Gene3D" id="1.10.287.4290">
    <property type="match status" value="1"/>
</dbReference>
<dbReference type="InterPro" id="IPR003033">
    <property type="entry name" value="SCP2_sterol-bd_dom"/>
</dbReference>
<dbReference type="InterPro" id="IPR051687">
    <property type="entry name" value="Peroxisomal_Beta-Oxidation"/>
</dbReference>
<dbReference type="InterPro" id="IPR020904">
    <property type="entry name" value="Sc_DH/Rdtase_CS"/>
</dbReference>
<name>A0A3S8V2Y5_9APIC</name>
<evidence type="ECO:0000256" key="4">
    <source>
        <dbReference type="ARBA" id="ARBA00023140"/>
    </source>
</evidence>
<protein>
    <submittedName>
        <fullName evidence="6">Hydroxysteroid 17-beta dehydrogenase 4</fullName>
    </submittedName>
</protein>